<accession>A0AAV4WP87</accession>
<reference evidence="1 2" key="1">
    <citation type="submission" date="2021-06" db="EMBL/GenBank/DDBJ databases">
        <title>Caerostris extrusa draft genome.</title>
        <authorList>
            <person name="Kono N."/>
            <person name="Arakawa K."/>
        </authorList>
    </citation>
    <scope>NUCLEOTIDE SEQUENCE [LARGE SCALE GENOMIC DNA]</scope>
</reference>
<gene>
    <name evidence="1" type="ORF">CEXT_588191</name>
</gene>
<keyword evidence="2" id="KW-1185">Reference proteome</keyword>
<name>A0AAV4WP87_CAEEX</name>
<evidence type="ECO:0000313" key="2">
    <source>
        <dbReference type="Proteomes" id="UP001054945"/>
    </source>
</evidence>
<dbReference type="AlphaFoldDB" id="A0AAV4WP87"/>
<dbReference type="EMBL" id="BPLR01016399">
    <property type="protein sequence ID" value="GIY83554.1"/>
    <property type="molecule type" value="Genomic_DNA"/>
</dbReference>
<dbReference type="Proteomes" id="UP001054945">
    <property type="component" value="Unassembled WGS sequence"/>
</dbReference>
<proteinExistence type="predicted"/>
<sequence>MDSLLRKFNLCNSTSLQAEHEIFPFHKTFNPNLLTCVTEQIFDGDSVSALGHFELFGQTMSETREGLIENHFSG</sequence>
<evidence type="ECO:0000313" key="1">
    <source>
        <dbReference type="EMBL" id="GIY83554.1"/>
    </source>
</evidence>
<protein>
    <submittedName>
        <fullName evidence="1">Uncharacterized protein</fullName>
    </submittedName>
</protein>
<comment type="caution">
    <text evidence="1">The sequence shown here is derived from an EMBL/GenBank/DDBJ whole genome shotgun (WGS) entry which is preliminary data.</text>
</comment>
<organism evidence="1 2">
    <name type="scientific">Caerostris extrusa</name>
    <name type="common">Bark spider</name>
    <name type="synonym">Caerostris bankana</name>
    <dbReference type="NCBI Taxonomy" id="172846"/>
    <lineage>
        <taxon>Eukaryota</taxon>
        <taxon>Metazoa</taxon>
        <taxon>Ecdysozoa</taxon>
        <taxon>Arthropoda</taxon>
        <taxon>Chelicerata</taxon>
        <taxon>Arachnida</taxon>
        <taxon>Araneae</taxon>
        <taxon>Araneomorphae</taxon>
        <taxon>Entelegynae</taxon>
        <taxon>Araneoidea</taxon>
        <taxon>Araneidae</taxon>
        <taxon>Caerostris</taxon>
    </lineage>
</organism>